<organism evidence="2 3">
    <name type="scientific">Pomacea canaliculata</name>
    <name type="common">Golden apple snail</name>
    <dbReference type="NCBI Taxonomy" id="400727"/>
    <lineage>
        <taxon>Eukaryota</taxon>
        <taxon>Metazoa</taxon>
        <taxon>Spiralia</taxon>
        <taxon>Lophotrochozoa</taxon>
        <taxon>Mollusca</taxon>
        <taxon>Gastropoda</taxon>
        <taxon>Caenogastropoda</taxon>
        <taxon>Architaenioglossa</taxon>
        <taxon>Ampullarioidea</taxon>
        <taxon>Ampullariidae</taxon>
        <taxon>Pomacea</taxon>
    </lineage>
</organism>
<feature type="compositionally biased region" description="Polar residues" evidence="1">
    <location>
        <begin position="237"/>
        <end position="247"/>
    </location>
</feature>
<feature type="region of interest" description="Disordered" evidence="1">
    <location>
        <begin position="228"/>
        <end position="247"/>
    </location>
</feature>
<feature type="region of interest" description="Disordered" evidence="1">
    <location>
        <begin position="744"/>
        <end position="784"/>
    </location>
</feature>
<proteinExistence type="predicted"/>
<feature type="compositionally biased region" description="Polar residues" evidence="1">
    <location>
        <begin position="622"/>
        <end position="637"/>
    </location>
</feature>
<evidence type="ECO:0000256" key="1">
    <source>
        <dbReference type="SAM" id="MobiDB-lite"/>
    </source>
</evidence>
<feature type="region of interest" description="Disordered" evidence="1">
    <location>
        <begin position="575"/>
        <end position="637"/>
    </location>
</feature>
<sequence length="826" mass="87824">MGNKYSSEGGGQHVVAPSEVGRGRSWSFHGVASRSARLSRTGGDVTTRTRRSSLSDAIKNSNHDHHNNNDRESRKLDAGIATQSAAVAVPARVVSGEARVTQGAASCPAVIFEKPGLPPLHHSVFGSAREKRRGDRNCALVLGESVRRECVRGGGEKRLSALTEETSACAGDAVQADLLVAADSGRGQVKVGGASQAGSPSPVGVTAATLVGSATAIALTRTARATVDESEVVHSTPGHNGSKRTGSTCLAPSAGPFTLAVLDETGQPKREGDRGGSTQEPKNRDVVLSNAKLTDWNLGVDVMLGDDGGLWKEPASGDGPHTTDSGYNTVSRGLDSSFTSNTPGLTITTDDNKHVNVWSEMDGDARAGRMRESEMIPAFSSMSLAEVRQVSEALYGDKLLLDLVRRRGLASLNRDLSLSHNSMMAALAVEGVEMADTARSASLQSFLAPQHEMKQNVNEWHDDSFTSRDHRPDDQFSYQEFQEEGDPYFGEFRPRSSSSTFAELNSRTRARIAMGMAGARMRKSCAGGGGTSSNETFGLCPVGRGSELARPREPFTYSANSQEVVEAQKLLAKRALGDYSPSPESSMGREEGDSGRSPSSVSRAMDVPQRRHHLTSRPPVHSLSTSAPMTSALSHPTPSLRQLRPLPEIHEHAPFLSCSVPASGGFLHHPPPSLRSGDDALRDEDEWPVTSRERSSSFSAFGRNLPAFPPGGASSTGVNGDAAVHLTDGHRWKSPSLAAVPAAGVGVGQGSDKSGAMPRRRGRGDGGGGEMPEPRPLGPSDRSWSYSVTSLADQTMVRSEAWKKDFCSIRDRPGENGICFLLFHHQ</sequence>
<evidence type="ECO:0000313" key="3">
    <source>
        <dbReference type="Proteomes" id="UP000245119"/>
    </source>
</evidence>
<feature type="region of interest" description="Disordered" evidence="1">
    <location>
        <begin position="263"/>
        <end position="287"/>
    </location>
</feature>
<feature type="compositionally biased region" description="Basic and acidic residues" evidence="1">
    <location>
        <begin position="61"/>
        <end position="73"/>
    </location>
</feature>
<comment type="caution">
    <text evidence="2">The sequence shown here is derived from an EMBL/GenBank/DDBJ whole genome shotgun (WGS) entry which is preliminary data.</text>
</comment>
<gene>
    <name evidence="2" type="ORF">C0Q70_03048</name>
</gene>
<accession>A0A2T7PRN1</accession>
<feature type="region of interest" description="Disordered" evidence="1">
    <location>
        <begin position="1"/>
        <end position="73"/>
    </location>
</feature>
<reference evidence="2 3" key="1">
    <citation type="submission" date="2018-04" db="EMBL/GenBank/DDBJ databases">
        <title>The genome of golden apple snail Pomacea canaliculata provides insight into stress tolerance and invasive adaptation.</title>
        <authorList>
            <person name="Liu C."/>
            <person name="Liu B."/>
            <person name="Ren Y."/>
            <person name="Zhang Y."/>
            <person name="Wang H."/>
            <person name="Li S."/>
            <person name="Jiang F."/>
            <person name="Yin L."/>
            <person name="Zhang G."/>
            <person name="Qian W."/>
            <person name="Fan W."/>
        </authorList>
    </citation>
    <scope>NUCLEOTIDE SEQUENCE [LARGE SCALE GENOMIC DNA]</scope>
    <source>
        <strain evidence="2">SZHN2017</strain>
        <tissue evidence="2">Muscle</tissue>
    </source>
</reference>
<protein>
    <submittedName>
        <fullName evidence="2">Uncharacterized protein</fullName>
    </submittedName>
</protein>
<name>A0A2T7PRN1_POMCA</name>
<dbReference type="AlphaFoldDB" id="A0A2T7PRN1"/>
<keyword evidence="3" id="KW-1185">Reference proteome</keyword>
<evidence type="ECO:0000313" key="2">
    <source>
        <dbReference type="EMBL" id="PVD36078.1"/>
    </source>
</evidence>
<dbReference type="Proteomes" id="UP000245119">
    <property type="component" value="Linkage Group LG2"/>
</dbReference>
<dbReference type="EMBL" id="PZQS01000002">
    <property type="protein sequence ID" value="PVD36078.1"/>
    <property type="molecule type" value="Genomic_DNA"/>
</dbReference>